<proteinExistence type="predicted"/>
<gene>
    <name evidence="2" type="ORF">HER39_17370</name>
</gene>
<reference evidence="2 3" key="1">
    <citation type="submission" date="2020-04" db="EMBL/GenBank/DDBJ databases">
        <authorList>
            <person name="Liu S."/>
        </authorList>
    </citation>
    <scope>NUCLEOTIDE SEQUENCE [LARGE SCALE GENOMIC DNA]</scope>
    <source>
        <strain evidence="2 3">CGMCC 1.15091</strain>
    </source>
</reference>
<name>A0ABX1JX13_9MICC</name>
<dbReference type="Proteomes" id="UP000523795">
    <property type="component" value="Unassembled WGS sequence"/>
</dbReference>
<evidence type="ECO:0000256" key="1">
    <source>
        <dbReference type="SAM" id="MobiDB-lite"/>
    </source>
</evidence>
<evidence type="ECO:0000313" key="3">
    <source>
        <dbReference type="Proteomes" id="UP000523795"/>
    </source>
</evidence>
<accession>A0ABX1JX13</accession>
<protein>
    <submittedName>
        <fullName evidence="2">Uncharacterized protein</fullName>
    </submittedName>
</protein>
<comment type="caution">
    <text evidence="2">The sequence shown here is derived from an EMBL/GenBank/DDBJ whole genome shotgun (WGS) entry which is preliminary data.</text>
</comment>
<sequence>MLDVGTDAISTADTQHLVYLSDVAAAIHRRAAGRNDALWPARECLVVRHSGGPEGQVLLRRASRILSHATGNELHEVQVSTAGGLPPARLKEPEQQRQLTKEPGGPCHAVTR</sequence>
<organism evidence="2 3">
    <name type="scientific">Arthrobacter deserti</name>
    <dbReference type="NCBI Taxonomy" id="1742687"/>
    <lineage>
        <taxon>Bacteria</taxon>
        <taxon>Bacillati</taxon>
        <taxon>Actinomycetota</taxon>
        <taxon>Actinomycetes</taxon>
        <taxon>Micrococcales</taxon>
        <taxon>Micrococcaceae</taxon>
        <taxon>Arthrobacter</taxon>
    </lineage>
</organism>
<evidence type="ECO:0000313" key="2">
    <source>
        <dbReference type="EMBL" id="NKX52307.1"/>
    </source>
</evidence>
<feature type="region of interest" description="Disordered" evidence="1">
    <location>
        <begin position="79"/>
        <end position="112"/>
    </location>
</feature>
<dbReference type="EMBL" id="JAAZSR010000481">
    <property type="protein sequence ID" value="NKX52307.1"/>
    <property type="molecule type" value="Genomic_DNA"/>
</dbReference>
<keyword evidence="3" id="KW-1185">Reference proteome</keyword>